<feature type="transmembrane region" description="Helical" evidence="2">
    <location>
        <begin position="42"/>
        <end position="62"/>
    </location>
</feature>
<feature type="compositionally biased region" description="Basic residues" evidence="1">
    <location>
        <begin position="19"/>
        <end position="30"/>
    </location>
</feature>
<name>M1Z083_NITG3</name>
<reference evidence="3 4" key="1">
    <citation type="journal article" date="2013" name="Front. Microbiol.">
        <title>The genome of Nitrospina gracilis illuminates the metabolism and evolution of the major marine nitrite oxidizer.</title>
        <authorList>
            <person name="Luecker S."/>
            <person name="Nowka B."/>
            <person name="Rattei T."/>
            <person name="Spieck E."/>
            <person name="and Daims H."/>
        </authorList>
    </citation>
    <scope>NUCLEOTIDE SEQUENCE [LARGE SCALE GENOMIC DNA]</scope>
    <source>
        <strain evidence="3 4">3/211</strain>
    </source>
</reference>
<dbReference type="STRING" id="1266370.NITGR_590011"/>
<dbReference type="InParanoid" id="M1Z083"/>
<keyword evidence="2" id="KW-0812">Transmembrane</keyword>
<evidence type="ECO:0000313" key="4">
    <source>
        <dbReference type="Proteomes" id="UP000011704"/>
    </source>
</evidence>
<proteinExistence type="predicted"/>
<evidence type="ECO:0000313" key="3">
    <source>
        <dbReference type="EMBL" id="CCQ91135.1"/>
    </source>
</evidence>
<comment type="caution">
    <text evidence="3">The sequence shown here is derived from an EMBL/GenBank/DDBJ whole genome shotgun (WGS) entry which is preliminary data.</text>
</comment>
<organism evidence="3 4">
    <name type="scientific">Nitrospina gracilis (strain 3/211)</name>
    <dbReference type="NCBI Taxonomy" id="1266370"/>
    <lineage>
        <taxon>Bacteria</taxon>
        <taxon>Pseudomonadati</taxon>
        <taxon>Nitrospinota/Tectimicrobiota group</taxon>
        <taxon>Nitrospinota</taxon>
        <taxon>Nitrospinia</taxon>
        <taxon>Nitrospinales</taxon>
        <taxon>Nitrospinaceae</taxon>
        <taxon>Nitrospina</taxon>
    </lineage>
</organism>
<keyword evidence="2" id="KW-1133">Transmembrane helix</keyword>
<protein>
    <submittedName>
        <fullName evidence="3">Uncharacterized protein</fullName>
    </submittedName>
</protein>
<gene>
    <name evidence="3" type="ORF">NITGR_590011</name>
</gene>
<keyword evidence="4" id="KW-1185">Reference proteome</keyword>
<dbReference type="HOGENOM" id="CLU_2753765_0_0_0"/>
<dbReference type="EMBL" id="CAQJ01000065">
    <property type="protein sequence ID" value="CCQ91135.1"/>
    <property type="molecule type" value="Genomic_DNA"/>
</dbReference>
<sequence length="70" mass="7836">MVDSKTENISALTLPEKMKTRRPNRFHRGPRTGSTKGSGSGFTSLIIDFIGFIFLTIIRLTVNLQGRLQN</sequence>
<evidence type="ECO:0000256" key="2">
    <source>
        <dbReference type="SAM" id="Phobius"/>
    </source>
</evidence>
<evidence type="ECO:0000256" key="1">
    <source>
        <dbReference type="SAM" id="MobiDB-lite"/>
    </source>
</evidence>
<dbReference type="Proteomes" id="UP000011704">
    <property type="component" value="Unassembled WGS sequence"/>
</dbReference>
<keyword evidence="2" id="KW-0472">Membrane</keyword>
<accession>M1Z083</accession>
<feature type="region of interest" description="Disordered" evidence="1">
    <location>
        <begin position="1"/>
        <end position="39"/>
    </location>
</feature>
<dbReference type="AlphaFoldDB" id="M1Z083"/>